<keyword evidence="1" id="KW-0378">Hydrolase</keyword>
<reference evidence="3 4" key="1">
    <citation type="submission" date="2010-04" db="EMBL/GenBank/DDBJ databases">
        <authorList>
            <person name="Muzny D."/>
            <person name="Qin X."/>
            <person name="Deng J."/>
            <person name="Jiang H."/>
            <person name="Liu Y."/>
            <person name="Qu J."/>
            <person name="Song X.-Z."/>
            <person name="Zhang L."/>
            <person name="Thornton R."/>
            <person name="Coyle M."/>
            <person name="Francisco L."/>
            <person name="Jackson L."/>
            <person name="Javaid M."/>
            <person name="Korchina V."/>
            <person name="Kovar C."/>
            <person name="Mata R."/>
            <person name="Mathew T."/>
            <person name="Ngo R."/>
            <person name="Nguyen L."/>
            <person name="Nguyen N."/>
            <person name="Okwuonu G."/>
            <person name="Ongeri F."/>
            <person name="Pham C."/>
            <person name="Simmons D."/>
            <person name="Wilczek-Boney K."/>
            <person name="Hale W."/>
            <person name="Jakkamsetti A."/>
            <person name="Pham P."/>
            <person name="Ruth R."/>
            <person name="San Lucas F."/>
            <person name="Warren J."/>
            <person name="Zhang J."/>
            <person name="Zhao Z."/>
            <person name="Zhou C."/>
            <person name="Zhu D."/>
            <person name="Lee S."/>
            <person name="Bess C."/>
            <person name="Blankenburg K."/>
            <person name="Forbes L."/>
            <person name="Fu Q."/>
            <person name="Gubbala S."/>
            <person name="Hirani K."/>
            <person name="Jayaseelan J.C."/>
            <person name="Lara F."/>
            <person name="Munidasa M."/>
            <person name="Palculict T."/>
            <person name="Patil S."/>
            <person name="Pu L.-L."/>
            <person name="Saada N."/>
            <person name="Tang L."/>
            <person name="Weissenberger G."/>
            <person name="Zhu Y."/>
            <person name="Hemphill L."/>
            <person name="Shang Y."/>
            <person name="Youmans B."/>
            <person name="Ayvaz T."/>
            <person name="Ross M."/>
            <person name="Santibanez J."/>
            <person name="Aqrawi P."/>
            <person name="Gross S."/>
            <person name="Joshi V."/>
            <person name="Fowler G."/>
            <person name="Nazareth L."/>
            <person name="Reid J."/>
            <person name="Worley K."/>
            <person name="Petrosino J."/>
            <person name="Highlander S."/>
            <person name="Gibbs R."/>
            <person name="Gibbs R."/>
        </authorList>
    </citation>
    <scope>NUCLEOTIDE SEQUENCE [LARGE SCALE GENOMIC DNA]</scope>
    <source>
        <strain evidence="3 4">ATCC 11563</strain>
    </source>
</reference>
<dbReference type="EMBL" id="ADNT01000040">
    <property type="protein sequence ID" value="EFG50180.1"/>
    <property type="molecule type" value="Genomic_DNA"/>
</dbReference>
<evidence type="ECO:0000313" key="4">
    <source>
        <dbReference type="Proteomes" id="UP000003764"/>
    </source>
</evidence>
<evidence type="ECO:0000256" key="1">
    <source>
        <dbReference type="ARBA" id="ARBA00022801"/>
    </source>
</evidence>
<accession>A0ABP2IB15</accession>
<feature type="domain" description="Peptidase S9 prolyl oligopeptidase catalytic" evidence="2">
    <location>
        <begin position="103"/>
        <end position="243"/>
    </location>
</feature>
<evidence type="ECO:0000259" key="2">
    <source>
        <dbReference type="Pfam" id="PF00326"/>
    </source>
</evidence>
<dbReference type="PANTHER" id="PTHR22946:SF9">
    <property type="entry name" value="POLYKETIDE TRANSFERASE AF380"/>
    <property type="match status" value="1"/>
</dbReference>
<dbReference type="InterPro" id="IPR001375">
    <property type="entry name" value="Peptidase_S9_cat"/>
</dbReference>
<dbReference type="Pfam" id="PF00326">
    <property type="entry name" value="Peptidase_S9"/>
    <property type="match status" value="1"/>
</dbReference>
<dbReference type="InterPro" id="IPR050261">
    <property type="entry name" value="FrsA_esterase"/>
</dbReference>
<protein>
    <recommendedName>
        <fullName evidence="2">Peptidase S9 prolyl oligopeptidase catalytic domain-containing protein</fullName>
    </recommendedName>
</protein>
<dbReference type="PANTHER" id="PTHR22946">
    <property type="entry name" value="DIENELACTONE HYDROLASE DOMAIN-CONTAINING PROTEIN-RELATED"/>
    <property type="match status" value="1"/>
</dbReference>
<organism evidence="3 4">
    <name type="scientific">Aerococcus viridans (strain ATCC 11563 / DSM 20340 / CCUG 4311 / JCM 20461 / NBRC 12219 / NCTC 8251 / M1)</name>
    <dbReference type="NCBI Taxonomy" id="655812"/>
    <lineage>
        <taxon>Bacteria</taxon>
        <taxon>Bacillati</taxon>
        <taxon>Bacillota</taxon>
        <taxon>Bacilli</taxon>
        <taxon>Lactobacillales</taxon>
        <taxon>Aerococcaceae</taxon>
        <taxon>Aerococcus</taxon>
    </lineage>
</organism>
<sequence length="258" mass="29642">MKPVIECEEIPLKTTIRRRQIGEIPLLEVVPLDQRNAPLPLIVYYHGWQSNKELNLTQGRKLAKVGFRVLLPDAMNHGRRKQAISAIPSLTFWQSIQSNLFEFGAIIQHFKRLNLVLDDRIGVGGTSMGGFTSSALLTHHPEIKVASCMMGSPTPIQYRERLIEHASRLSNRFVPDDLRDLTAWVDRYDLSTQVDSLASRPFLIWHGERDWRVPYDQTAGFVKDNNHLDNIIFIHEDEDHLVTTETMDMMTTFFLGHL</sequence>
<dbReference type="SUPFAM" id="SSF53474">
    <property type="entry name" value="alpha/beta-Hydrolases"/>
    <property type="match status" value="1"/>
</dbReference>
<evidence type="ECO:0000313" key="3">
    <source>
        <dbReference type="EMBL" id="EFG50180.1"/>
    </source>
</evidence>
<comment type="caution">
    <text evidence="3">The sequence shown here is derived from an EMBL/GenBank/DDBJ whole genome shotgun (WGS) entry which is preliminary data.</text>
</comment>
<proteinExistence type="predicted"/>
<keyword evidence="4" id="KW-1185">Reference proteome</keyword>
<dbReference type="Proteomes" id="UP000003764">
    <property type="component" value="Unassembled WGS sequence"/>
</dbReference>
<gene>
    <name evidence="3" type="ORF">HMPREF0061_0456</name>
</gene>
<name>A0ABP2IB15_AERVM</name>
<dbReference type="Gene3D" id="3.40.50.1820">
    <property type="entry name" value="alpha/beta hydrolase"/>
    <property type="match status" value="1"/>
</dbReference>
<dbReference type="InterPro" id="IPR029058">
    <property type="entry name" value="AB_hydrolase_fold"/>
</dbReference>